<keyword evidence="2" id="KW-0547">Nucleotide-binding</keyword>
<evidence type="ECO:0000256" key="5">
    <source>
        <dbReference type="NCBIfam" id="TIGR01378"/>
    </source>
</evidence>
<reference evidence="8 9" key="1">
    <citation type="submission" date="2019-08" db="EMBL/GenBank/DDBJ databases">
        <title>In-depth cultivation of the pig gut microbiome towards novel bacterial diversity and tailored functional studies.</title>
        <authorList>
            <person name="Wylensek D."/>
            <person name="Hitch T.C.A."/>
            <person name="Clavel T."/>
        </authorList>
    </citation>
    <scope>NUCLEOTIDE SEQUENCE [LARGE SCALE GENOMIC DNA]</scope>
    <source>
        <strain evidence="9">WCA-380-WT-3B3</strain>
    </source>
</reference>
<dbReference type="EMBL" id="VUNL01000011">
    <property type="protein sequence ID" value="MSV25438.1"/>
    <property type="molecule type" value="Genomic_DNA"/>
</dbReference>
<accession>A0A6I2UT92</accession>
<evidence type="ECO:0000259" key="7">
    <source>
        <dbReference type="Pfam" id="PF04265"/>
    </source>
</evidence>
<dbReference type="EC" id="2.7.6.2" evidence="5"/>
<keyword evidence="1 8" id="KW-0808">Transferase</keyword>
<feature type="domain" description="Thiamin pyrophosphokinase catalytic" evidence="6">
    <location>
        <begin position="49"/>
        <end position="141"/>
    </location>
</feature>
<dbReference type="GO" id="GO:0030975">
    <property type="term" value="F:thiamine binding"/>
    <property type="evidence" value="ECO:0007669"/>
    <property type="project" value="InterPro"/>
</dbReference>
<evidence type="ECO:0000256" key="4">
    <source>
        <dbReference type="ARBA" id="ARBA00022840"/>
    </source>
</evidence>
<dbReference type="InterPro" id="IPR053149">
    <property type="entry name" value="TPK"/>
</dbReference>
<dbReference type="Pfam" id="PF04263">
    <property type="entry name" value="TPK_catalytic"/>
    <property type="match status" value="1"/>
</dbReference>
<dbReference type="InterPro" id="IPR007371">
    <property type="entry name" value="TPK_catalytic"/>
</dbReference>
<dbReference type="NCBIfam" id="TIGR01378">
    <property type="entry name" value="thi_PPkinase"/>
    <property type="match status" value="1"/>
</dbReference>
<dbReference type="InterPro" id="IPR006282">
    <property type="entry name" value="Thi_PPkinase"/>
</dbReference>
<dbReference type="CDD" id="cd07995">
    <property type="entry name" value="TPK"/>
    <property type="match status" value="1"/>
</dbReference>
<dbReference type="PANTHER" id="PTHR41299:SF1">
    <property type="entry name" value="THIAMINE PYROPHOSPHOKINASE"/>
    <property type="match status" value="1"/>
</dbReference>
<dbReference type="PANTHER" id="PTHR41299">
    <property type="entry name" value="THIAMINE PYROPHOSPHOKINASE"/>
    <property type="match status" value="1"/>
</dbReference>
<dbReference type="GO" id="GO:0006772">
    <property type="term" value="P:thiamine metabolic process"/>
    <property type="evidence" value="ECO:0007669"/>
    <property type="project" value="UniProtKB-UniRule"/>
</dbReference>
<feature type="domain" description="Thiamin pyrophosphokinase thiamin-binding" evidence="7">
    <location>
        <begin position="174"/>
        <end position="229"/>
    </location>
</feature>
<evidence type="ECO:0000259" key="6">
    <source>
        <dbReference type="Pfam" id="PF04263"/>
    </source>
</evidence>
<dbReference type="Gene3D" id="3.40.50.10240">
    <property type="entry name" value="Thiamin pyrophosphokinase, catalytic domain"/>
    <property type="match status" value="1"/>
</dbReference>
<dbReference type="Proteomes" id="UP000430222">
    <property type="component" value="Unassembled WGS sequence"/>
</dbReference>
<dbReference type="RefSeq" id="WP_154621203.1">
    <property type="nucleotide sequence ID" value="NZ_CBCTNG010000008.1"/>
</dbReference>
<organism evidence="8 9">
    <name type="scientific">Selenomonas montiformis</name>
    <dbReference type="NCBI Taxonomy" id="2652285"/>
    <lineage>
        <taxon>Bacteria</taxon>
        <taxon>Bacillati</taxon>
        <taxon>Bacillota</taxon>
        <taxon>Negativicutes</taxon>
        <taxon>Selenomonadales</taxon>
        <taxon>Selenomonadaceae</taxon>
        <taxon>Selenomonas</taxon>
    </lineage>
</organism>
<keyword evidence="4" id="KW-0067">ATP-binding</keyword>
<dbReference type="InterPro" id="IPR007373">
    <property type="entry name" value="Thiamin_PyroPKinase_B1-bd"/>
</dbReference>
<evidence type="ECO:0000256" key="2">
    <source>
        <dbReference type="ARBA" id="ARBA00022741"/>
    </source>
</evidence>
<evidence type="ECO:0000256" key="1">
    <source>
        <dbReference type="ARBA" id="ARBA00022679"/>
    </source>
</evidence>
<gene>
    <name evidence="8" type="ORF">FYJ78_09680</name>
</gene>
<protein>
    <recommendedName>
        <fullName evidence="5">Thiamine diphosphokinase</fullName>
        <ecNumber evidence="5">2.7.6.2</ecNumber>
    </recommendedName>
</protein>
<keyword evidence="3 8" id="KW-0418">Kinase</keyword>
<evidence type="ECO:0000313" key="9">
    <source>
        <dbReference type="Proteomes" id="UP000430222"/>
    </source>
</evidence>
<dbReference type="SUPFAM" id="SSF63862">
    <property type="entry name" value="Thiamin pyrophosphokinase, substrate-binding domain"/>
    <property type="match status" value="1"/>
</dbReference>
<comment type="caution">
    <text evidence="8">The sequence shown here is derived from an EMBL/GenBank/DDBJ whole genome shotgun (WGS) entry which is preliminary data.</text>
</comment>
<dbReference type="SUPFAM" id="SSF63999">
    <property type="entry name" value="Thiamin pyrophosphokinase, catalytic domain"/>
    <property type="match status" value="1"/>
</dbReference>
<dbReference type="GO" id="GO:0005524">
    <property type="term" value="F:ATP binding"/>
    <property type="evidence" value="ECO:0007669"/>
    <property type="project" value="UniProtKB-KW"/>
</dbReference>
<evidence type="ECO:0000313" key="8">
    <source>
        <dbReference type="EMBL" id="MSV25438.1"/>
    </source>
</evidence>
<dbReference type="InterPro" id="IPR036759">
    <property type="entry name" value="TPK_catalytic_sf"/>
</dbReference>
<dbReference type="GO" id="GO:0009229">
    <property type="term" value="P:thiamine diphosphate biosynthetic process"/>
    <property type="evidence" value="ECO:0007669"/>
    <property type="project" value="InterPro"/>
</dbReference>
<dbReference type="GO" id="GO:0004788">
    <property type="term" value="F:thiamine diphosphokinase activity"/>
    <property type="evidence" value="ECO:0007669"/>
    <property type="project" value="UniProtKB-UniRule"/>
</dbReference>
<name>A0A6I2UT92_9FIRM</name>
<dbReference type="Pfam" id="PF04265">
    <property type="entry name" value="TPK_B1_binding"/>
    <property type="match status" value="1"/>
</dbReference>
<proteinExistence type="predicted"/>
<dbReference type="AlphaFoldDB" id="A0A6I2UT92"/>
<dbReference type="GO" id="GO:0016301">
    <property type="term" value="F:kinase activity"/>
    <property type="evidence" value="ECO:0007669"/>
    <property type="project" value="UniProtKB-KW"/>
</dbReference>
<sequence length="238" mass="26331">MKQDTGFLLRLPQQHILYHTLPCSIRPWLLISGGRAPEASWMRQLTGYDVCWAADHGIDFCHETGLVPDHLIGDGDSARPDAWSWAESHAVPTERYPAAKDFTDTQLAVRKIKSEGAAFLILTGVFGGRTDHLFSTLFSTASAKLPCCLADEKESALFVQSGQSVSVQFLRRPKAVSLLPISRQCSGVTIDHVRWPLNQAVLTQSFPQAISNELSTEENTIHLSVSTGTLCLYCCWEE</sequence>
<dbReference type="InterPro" id="IPR036371">
    <property type="entry name" value="TPK_B1-bd_sf"/>
</dbReference>
<evidence type="ECO:0000256" key="3">
    <source>
        <dbReference type="ARBA" id="ARBA00022777"/>
    </source>
</evidence>
<keyword evidence="9" id="KW-1185">Reference proteome</keyword>